<accession>W4QZI8</accession>
<comment type="caution">
    <text evidence="1">The sequence shown here is derived from an EMBL/GenBank/DDBJ whole genome shotgun (WGS) entry which is preliminary data.</text>
</comment>
<keyword evidence="2" id="KW-1185">Reference proteome</keyword>
<reference evidence="1 2" key="1">
    <citation type="journal article" date="2014" name="Genome Announc.">
        <title>Draft Genome Sequences of Three Alkaliphilic Bacillus Strains, Bacillus wakoensis JCM 9140T, Bacillus akibai JCM 9157T, and Bacillus hemicellulosilyticus JCM 9152T.</title>
        <authorList>
            <person name="Yuki M."/>
            <person name="Oshima K."/>
            <person name="Suda W."/>
            <person name="Oshida Y."/>
            <person name="Kitamura K."/>
            <person name="Iida T."/>
            <person name="Hattori M."/>
            <person name="Ohkuma M."/>
        </authorList>
    </citation>
    <scope>NUCLEOTIDE SEQUENCE [LARGE SCALE GENOMIC DNA]</scope>
    <source>
        <strain evidence="1 2">JCM 9157</strain>
    </source>
</reference>
<dbReference type="STRING" id="1236973.JCM9157_4784"/>
<protein>
    <submittedName>
        <fullName evidence="1">Uncharacterized protein</fullName>
    </submittedName>
</protein>
<dbReference type="eggNOG" id="COG0128">
    <property type="taxonomic scope" value="Bacteria"/>
</dbReference>
<name>W4QZI8_HALA3</name>
<evidence type="ECO:0000313" key="2">
    <source>
        <dbReference type="Proteomes" id="UP000018896"/>
    </source>
</evidence>
<evidence type="ECO:0000313" key="1">
    <source>
        <dbReference type="EMBL" id="GAE37481.1"/>
    </source>
</evidence>
<dbReference type="EMBL" id="BAUV01000079">
    <property type="protein sequence ID" value="GAE37481.1"/>
    <property type="molecule type" value="Genomic_DNA"/>
</dbReference>
<sequence>MMTTITEVIQQLNNRKPLPPLCPDKAWDVKITDDIMKLTNQEITERENPSLLAGDAVKSGLLLWNDELDLSHTISQNMSEDLGSYWHGIMHRREGDFSNAKYWFRTTGNHAILPVLYEKASELSKEVKSWGAWDPYRFIDAVEHVVSNELESSPEAEVLRQIQVLEISLLLEFSRGV</sequence>
<gene>
    <name evidence="1" type="ORF">JCM9157_4784</name>
</gene>
<dbReference type="Proteomes" id="UP000018896">
    <property type="component" value="Unassembled WGS sequence"/>
</dbReference>
<organism evidence="1 2">
    <name type="scientific">Halalkalibacter akibai (strain ATCC 43226 / DSM 21942 / CIP 109018 / JCM 9157 / 1139)</name>
    <name type="common">Bacillus akibai</name>
    <dbReference type="NCBI Taxonomy" id="1236973"/>
    <lineage>
        <taxon>Bacteria</taxon>
        <taxon>Bacillati</taxon>
        <taxon>Bacillota</taxon>
        <taxon>Bacilli</taxon>
        <taxon>Bacillales</taxon>
        <taxon>Bacillaceae</taxon>
        <taxon>Halalkalibacter</taxon>
    </lineage>
</organism>
<dbReference type="AlphaFoldDB" id="W4QZI8"/>
<proteinExistence type="predicted"/>